<feature type="compositionally biased region" description="Polar residues" evidence="1">
    <location>
        <begin position="205"/>
        <end position="217"/>
    </location>
</feature>
<evidence type="ECO:0000256" key="1">
    <source>
        <dbReference type="SAM" id="MobiDB-lite"/>
    </source>
</evidence>
<dbReference type="GO" id="GO:0031470">
    <property type="term" value="C:carboxysome"/>
    <property type="evidence" value="ECO:0007669"/>
    <property type="project" value="UniProtKB-ARBA"/>
</dbReference>
<dbReference type="Proteomes" id="UP000053051">
    <property type="component" value="Unassembled WGS sequence"/>
</dbReference>
<organism evidence="2 3">
    <name type="scientific">Richelia intracellularis HH01</name>
    <dbReference type="NCBI Taxonomy" id="1165094"/>
    <lineage>
        <taxon>Bacteria</taxon>
        <taxon>Bacillati</taxon>
        <taxon>Cyanobacteriota</taxon>
        <taxon>Cyanophyceae</taxon>
        <taxon>Nostocales</taxon>
        <taxon>Nostocaceae</taxon>
        <taxon>Richelia</taxon>
    </lineage>
</organism>
<sequence>MAVPPLHLGSNFDSYISGEVIVHPSAVLAPGVILQAGPDGKIIIGLGVCVGMGTILQVDQGTLEIEAGVNLGAGFLMVGAGKIGKNACIGSATTVFHCSVEQGKIVVPGSILGDKSRVVTTSSATLEVVTTTQSATTSDSVLGLEMTPEKPLKINTSMEEKDHTKRVLIKKLETYNSQQLKESTDVEDYNNEHNCCPTVDETEIPKSQPNKYSTNEENLSRPAEDATTHIYGQGSIQQLLITLFPHRQSLNKPNSENNSD</sequence>
<dbReference type="SUPFAM" id="SSF51161">
    <property type="entry name" value="Trimeric LpxA-like enzymes"/>
    <property type="match status" value="1"/>
</dbReference>
<feature type="region of interest" description="Disordered" evidence="1">
    <location>
        <begin position="183"/>
        <end position="222"/>
    </location>
</feature>
<dbReference type="RefSeq" id="WP_008235313.1">
    <property type="nucleotide sequence ID" value="NZ_CAIY01000076.1"/>
</dbReference>
<reference evidence="2 3" key="1">
    <citation type="submission" date="2012-05" db="EMBL/GenBank/DDBJ databases">
        <authorList>
            <person name="Hilton J."/>
        </authorList>
    </citation>
    <scope>NUCLEOTIDE SEQUENCE [LARGE SCALE GENOMIC DNA]</scope>
    <source>
        <strain evidence="2 3">HH01</strain>
    </source>
</reference>
<name>M1X6C5_9NOST</name>
<evidence type="ECO:0000313" key="3">
    <source>
        <dbReference type="Proteomes" id="UP000053051"/>
    </source>
</evidence>
<dbReference type="InterPro" id="IPR011004">
    <property type="entry name" value="Trimer_LpxA-like_sf"/>
</dbReference>
<dbReference type="Gene3D" id="2.160.10.10">
    <property type="entry name" value="Hexapeptide repeat proteins"/>
    <property type="match status" value="1"/>
</dbReference>
<dbReference type="AlphaFoldDB" id="M1X6C5"/>
<evidence type="ECO:0000313" key="2">
    <source>
        <dbReference type="EMBL" id="CCH68041.1"/>
    </source>
</evidence>
<dbReference type="OrthoDB" id="481965at2"/>
<dbReference type="EMBL" id="CAIY01000076">
    <property type="protein sequence ID" value="CCH68041.1"/>
    <property type="molecule type" value="Genomic_DNA"/>
</dbReference>
<proteinExistence type="predicted"/>
<dbReference type="STRING" id="1165094.RINTHH_18860"/>
<gene>
    <name evidence="2" type="ORF">RINTHH_18860</name>
</gene>
<comment type="caution">
    <text evidence="2">The sequence shown here is derived from an EMBL/GenBank/DDBJ whole genome shotgun (WGS) entry which is preliminary data.</text>
</comment>
<dbReference type="GO" id="GO:0043886">
    <property type="term" value="F:structural constituent of carboxysome shell"/>
    <property type="evidence" value="ECO:0007669"/>
    <property type="project" value="UniProtKB-ARBA"/>
</dbReference>
<accession>M1X6C5</accession>
<protein>
    <submittedName>
        <fullName evidence="2">Carboxysome protein CcmN</fullName>
    </submittedName>
</protein>
<keyword evidence="3" id="KW-1185">Reference proteome</keyword>
<reference evidence="3" key="2">
    <citation type="submission" date="2016-01" db="EMBL/GenBank/DDBJ databases">
        <title>Diatom-associated endosymboitic cyanobacterium lacks core nitrogen metabolism enzymes.</title>
        <authorList>
            <person name="Hilton J.A."/>
            <person name="Foster R.A."/>
            <person name="Tripp H.J."/>
            <person name="Carter B.J."/>
            <person name="Zehr J.P."/>
            <person name="Villareal T.A."/>
        </authorList>
    </citation>
    <scope>NUCLEOTIDE SEQUENCE [LARGE SCALE GENOMIC DNA]</scope>
    <source>
        <strain evidence="3">HH01</strain>
    </source>
</reference>